<comment type="cofactor">
    <cofactor evidence="1 12">
        <name>FAD</name>
        <dbReference type="ChEBI" id="CHEBI:57692"/>
    </cofactor>
</comment>
<comment type="pathway">
    <text evidence="2 12">One-carbon metabolism; tetrahydrofolate interconversion.</text>
</comment>
<dbReference type="GO" id="GO:0009086">
    <property type="term" value="P:methionine biosynthetic process"/>
    <property type="evidence" value="ECO:0007669"/>
    <property type="project" value="UniProtKB-KW"/>
</dbReference>
<comment type="caution">
    <text evidence="13">The sequence shown here is derived from an EMBL/GenBank/DDBJ whole genome shotgun (WGS) entry which is preliminary data.</text>
</comment>
<dbReference type="GO" id="GO:0005829">
    <property type="term" value="C:cytosol"/>
    <property type="evidence" value="ECO:0007669"/>
    <property type="project" value="InterPro"/>
</dbReference>
<evidence type="ECO:0000256" key="2">
    <source>
        <dbReference type="ARBA" id="ARBA00004777"/>
    </source>
</evidence>
<dbReference type="InterPro" id="IPR003171">
    <property type="entry name" value="Mehydrof_redctse-like"/>
</dbReference>
<dbReference type="PANTHER" id="PTHR45754">
    <property type="entry name" value="METHYLENETETRAHYDROFOLATE REDUCTASE"/>
    <property type="match status" value="1"/>
</dbReference>
<evidence type="ECO:0000256" key="11">
    <source>
        <dbReference type="ARBA" id="ARBA00048628"/>
    </source>
</evidence>
<dbReference type="Gene3D" id="3.20.20.220">
    <property type="match status" value="1"/>
</dbReference>
<comment type="similarity">
    <text evidence="3 12">Belongs to the methylenetetrahydrofolate reductase family.</text>
</comment>
<evidence type="ECO:0000256" key="10">
    <source>
        <dbReference type="ARBA" id="ARBA00034478"/>
    </source>
</evidence>
<evidence type="ECO:0000256" key="1">
    <source>
        <dbReference type="ARBA" id="ARBA00001974"/>
    </source>
</evidence>
<organism evidence="13 14">
    <name type="scientific">Hyphomonas oceanitis SCH89</name>
    <dbReference type="NCBI Taxonomy" id="1280953"/>
    <lineage>
        <taxon>Bacteria</taxon>
        <taxon>Pseudomonadati</taxon>
        <taxon>Pseudomonadota</taxon>
        <taxon>Alphaproteobacteria</taxon>
        <taxon>Hyphomonadales</taxon>
        <taxon>Hyphomonadaceae</taxon>
        <taxon>Hyphomonas</taxon>
    </lineage>
</organism>
<keyword evidence="4" id="KW-0028">Amino-acid biosynthesis</keyword>
<sequence>MSSLSIANRQKDAAPSVSFEFFPPKSEAMATRLWETVQRLEPMSPEFVSVTYGAGGSTRERTHDTVKRIASDTALRPAAHLTCVSATKAEVLDVADSYAAAGVHHIVALRGDPPEGMGAAFTPHPDGFANSVELIEALSEAGKFEISVSCYPEPHPNSRGWDEDLAFLKAKQDAGAKRAITQFFFEPDTYLRFVEKARAKGITMPLVPGIMLQPNFAGLKRMASMVQASVPAWLDRLYDGLDSDDETRDLVTATVAAELCHKLADEGVSDFHFYTLNRAGLALSTCRLLGMKPKPVQAA</sequence>
<reference evidence="13 14" key="1">
    <citation type="journal article" date="2014" name="Antonie Van Leeuwenhoek">
        <title>Hyphomonas beringensis sp. nov. and Hyphomonas chukchiensis sp. nov., isolated from surface seawater of the Bering Sea and Chukchi Sea.</title>
        <authorList>
            <person name="Li C."/>
            <person name="Lai Q."/>
            <person name="Li G."/>
            <person name="Dong C."/>
            <person name="Wang J."/>
            <person name="Liao Y."/>
            <person name="Shao Z."/>
        </authorList>
    </citation>
    <scope>NUCLEOTIDE SEQUENCE [LARGE SCALE GENOMIC DNA]</scope>
    <source>
        <strain evidence="13 14">SCH89</strain>
    </source>
</reference>
<dbReference type="NCBIfam" id="TIGR00676">
    <property type="entry name" value="fadh2"/>
    <property type="match status" value="1"/>
</dbReference>
<accession>A0A059G522</accession>
<keyword evidence="8" id="KW-0520">NAD</keyword>
<comment type="pathway">
    <text evidence="10">Amino-acid biosynthesis; L-methionine biosynthesis via de novo pathway.</text>
</comment>
<evidence type="ECO:0000256" key="12">
    <source>
        <dbReference type="RuleBase" id="RU003862"/>
    </source>
</evidence>
<name>A0A059G522_9PROT</name>
<evidence type="ECO:0000256" key="3">
    <source>
        <dbReference type="ARBA" id="ARBA00006743"/>
    </source>
</evidence>
<gene>
    <name evidence="13" type="ORF">HOC_14313</name>
</gene>
<evidence type="ECO:0000256" key="9">
    <source>
        <dbReference type="ARBA" id="ARBA00023167"/>
    </source>
</evidence>
<keyword evidence="9" id="KW-0486">Methionine biosynthesis</keyword>
<evidence type="ECO:0000256" key="5">
    <source>
        <dbReference type="ARBA" id="ARBA00022630"/>
    </source>
</evidence>
<keyword evidence="5 12" id="KW-0285">Flavoprotein</keyword>
<evidence type="ECO:0000256" key="6">
    <source>
        <dbReference type="ARBA" id="ARBA00022827"/>
    </source>
</evidence>
<dbReference type="Proteomes" id="UP000024942">
    <property type="component" value="Unassembled WGS sequence"/>
</dbReference>
<dbReference type="AlphaFoldDB" id="A0A059G522"/>
<dbReference type="PANTHER" id="PTHR45754:SF3">
    <property type="entry name" value="METHYLENETETRAHYDROFOLATE REDUCTASE (NADPH)"/>
    <property type="match status" value="1"/>
</dbReference>
<dbReference type="Pfam" id="PF02219">
    <property type="entry name" value="MTHFR"/>
    <property type="match status" value="1"/>
</dbReference>
<dbReference type="CDD" id="cd00537">
    <property type="entry name" value="MTHFR"/>
    <property type="match status" value="1"/>
</dbReference>
<keyword evidence="7 12" id="KW-0560">Oxidoreductase</keyword>
<keyword evidence="14" id="KW-1185">Reference proteome</keyword>
<evidence type="ECO:0000313" key="13">
    <source>
        <dbReference type="EMBL" id="KDA01700.1"/>
    </source>
</evidence>
<dbReference type="OrthoDB" id="9812555at2"/>
<dbReference type="UniPathway" id="UPA00193"/>
<protein>
    <recommendedName>
        <fullName evidence="12">Methylenetetrahydrofolate reductase</fullName>
        <ecNumber evidence="12">1.5.1.54</ecNumber>
    </recommendedName>
</protein>
<dbReference type="GO" id="GO:0035999">
    <property type="term" value="P:tetrahydrofolate interconversion"/>
    <property type="evidence" value="ECO:0007669"/>
    <property type="project" value="UniProtKB-UniPathway"/>
</dbReference>
<evidence type="ECO:0000256" key="7">
    <source>
        <dbReference type="ARBA" id="ARBA00023002"/>
    </source>
</evidence>
<dbReference type="eggNOG" id="COG0685">
    <property type="taxonomic scope" value="Bacteria"/>
</dbReference>
<dbReference type="GO" id="GO:0106312">
    <property type="term" value="F:methylenetetrahydrofolate reductase (NADH) activity"/>
    <property type="evidence" value="ECO:0007669"/>
    <property type="project" value="UniProtKB-EC"/>
</dbReference>
<evidence type="ECO:0000256" key="8">
    <source>
        <dbReference type="ARBA" id="ARBA00023027"/>
    </source>
</evidence>
<proteinExistence type="inferred from homology"/>
<dbReference type="SUPFAM" id="SSF51730">
    <property type="entry name" value="FAD-linked oxidoreductase"/>
    <property type="match status" value="1"/>
</dbReference>
<dbReference type="InterPro" id="IPR004620">
    <property type="entry name" value="MTHF_reductase_bac"/>
</dbReference>
<dbReference type="PATRIC" id="fig|1280953.3.peg.2877"/>
<keyword evidence="6 12" id="KW-0274">FAD</keyword>
<evidence type="ECO:0000313" key="14">
    <source>
        <dbReference type="Proteomes" id="UP000024942"/>
    </source>
</evidence>
<dbReference type="InterPro" id="IPR029041">
    <property type="entry name" value="FAD-linked_oxidoreductase-like"/>
</dbReference>
<dbReference type="RefSeq" id="WP_035539712.1">
    <property type="nucleotide sequence ID" value="NZ_ARYL01000023.1"/>
</dbReference>
<dbReference type="GO" id="GO:0071949">
    <property type="term" value="F:FAD binding"/>
    <property type="evidence" value="ECO:0007669"/>
    <property type="project" value="TreeGrafter"/>
</dbReference>
<dbReference type="EMBL" id="ARYL01000023">
    <property type="protein sequence ID" value="KDA01700.1"/>
    <property type="molecule type" value="Genomic_DNA"/>
</dbReference>
<dbReference type="EC" id="1.5.1.54" evidence="12"/>
<evidence type="ECO:0000256" key="4">
    <source>
        <dbReference type="ARBA" id="ARBA00022605"/>
    </source>
</evidence>
<dbReference type="STRING" id="1280953.HOC_14313"/>
<comment type="catalytic activity">
    <reaction evidence="11">
        <text>(6S)-5-methyl-5,6,7,8-tetrahydrofolate + NAD(+) = (6R)-5,10-methylene-5,6,7,8-tetrahydrofolate + NADH + H(+)</text>
        <dbReference type="Rhea" id="RHEA:19821"/>
        <dbReference type="ChEBI" id="CHEBI:15378"/>
        <dbReference type="ChEBI" id="CHEBI:15636"/>
        <dbReference type="ChEBI" id="CHEBI:18608"/>
        <dbReference type="ChEBI" id="CHEBI:57540"/>
        <dbReference type="ChEBI" id="CHEBI:57945"/>
        <dbReference type="EC" id="1.5.1.54"/>
    </reaction>
    <physiologicalReaction direction="right-to-left" evidence="11">
        <dbReference type="Rhea" id="RHEA:19823"/>
    </physiologicalReaction>
</comment>